<dbReference type="AlphaFoldDB" id="H0HQU4"/>
<dbReference type="RefSeq" id="WP_008836154.1">
    <property type="nucleotide sequence ID" value="NZ_AHAM01000096.1"/>
</dbReference>
<dbReference type="EMBL" id="AHAM01000096">
    <property type="protein sequence ID" value="EHK56908.1"/>
    <property type="molecule type" value="Genomic_DNA"/>
</dbReference>
<reference evidence="1 2" key="1">
    <citation type="journal article" date="2012" name="J. Bacteriol.">
        <title>Draft Genome Sequence of Mesorhizobium alhagi CCNWXJ12-2T, a Novel Salt-Resistant Species Isolated from the Desert of Northwestern China.</title>
        <authorList>
            <person name="Zhou M."/>
            <person name="Chen W."/>
            <person name="Chen H."/>
            <person name="Wei G."/>
        </authorList>
    </citation>
    <scope>NUCLEOTIDE SEQUENCE [LARGE SCALE GENOMIC DNA]</scope>
    <source>
        <strain evidence="1 2">CCNWXJ12-2</strain>
    </source>
</reference>
<dbReference type="OrthoDB" id="8421485at2"/>
<name>H0HQU4_9HYPH</name>
<evidence type="ECO:0000313" key="1">
    <source>
        <dbReference type="EMBL" id="EHK56908.1"/>
    </source>
</evidence>
<evidence type="ECO:0000313" key="2">
    <source>
        <dbReference type="Proteomes" id="UP000003250"/>
    </source>
</evidence>
<dbReference type="PATRIC" id="fig|1107882.3.peg.2472"/>
<sequence>MSDMLKVKVLRTVRVADGTAYGREIVKGTDDEVPAGLFDGLKAEKYVEALKAGKKTEVLRDDGPTIAEYVAAGYPASKYPPEGYASRSTPEEIEAAVTAEDAAKALEAMRADLTKMTNAQLHELADAEKIAVETDDNKATMVDKIMAARTAPAAA</sequence>
<accession>H0HQU4</accession>
<organism evidence="1 2">
    <name type="scientific">Mesorhizobium alhagi CCNWXJ12-2</name>
    <dbReference type="NCBI Taxonomy" id="1107882"/>
    <lineage>
        <taxon>Bacteria</taxon>
        <taxon>Pseudomonadati</taxon>
        <taxon>Pseudomonadota</taxon>
        <taxon>Alphaproteobacteria</taxon>
        <taxon>Hyphomicrobiales</taxon>
        <taxon>Phyllobacteriaceae</taxon>
        <taxon>Allomesorhizobium</taxon>
    </lineage>
</organism>
<dbReference type="Proteomes" id="UP000003250">
    <property type="component" value="Unassembled WGS sequence"/>
</dbReference>
<keyword evidence="2" id="KW-1185">Reference proteome</keyword>
<gene>
    <name evidence="1" type="ORF">MAXJ12_12622</name>
</gene>
<proteinExistence type="predicted"/>
<protein>
    <submittedName>
        <fullName evidence="1">Uncharacterized protein</fullName>
    </submittedName>
</protein>